<dbReference type="PANTHER" id="PTHR14087:SF7">
    <property type="entry name" value="THYMOCYTE NUCLEAR PROTEIN 1"/>
    <property type="match status" value="1"/>
</dbReference>
<evidence type="ECO:0000259" key="1">
    <source>
        <dbReference type="Pfam" id="PF01878"/>
    </source>
</evidence>
<proteinExistence type="predicted"/>
<sequence length="150" mass="17431">MKTDPEVFSIEDLKNSPDQTTRWDGVRNYQARNFMRDEMRVGDRVLFYHSRTDPAVAGTASVVRSGYPDDTAWDPASKYYDPKSVPQNPIWYMVDIRLEKVFPYPIPLSRLRETPELEGMMLLRKGVRLSVQPVTREAFEIIMTLSEKNV</sequence>
<dbReference type="Pfam" id="PF01878">
    <property type="entry name" value="EVE"/>
    <property type="match status" value="1"/>
</dbReference>
<dbReference type="CDD" id="cd21133">
    <property type="entry name" value="EVE"/>
    <property type="match status" value="1"/>
</dbReference>
<feature type="domain" description="EVE" evidence="1">
    <location>
        <begin position="1"/>
        <end position="144"/>
    </location>
</feature>
<name>D9PJ52_9ZZZZ</name>
<accession>D9PJ52</accession>
<dbReference type="GO" id="GO:0005634">
    <property type="term" value="C:nucleus"/>
    <property type="evidence" value="ECO:0007669"/>
    <property type="project" value="TreeGrafter"/>
</dbReference>
<reference evidence="2" key="2">
    <citation type="journal article" date="2011" name="Microb. Ecol.">
        <title>Taxonomic and Functional Metagenomic Profiling of the Microbial Community in the Anoxic Sediment of a Sub-saline Shallow Lake (Laguna de Carrizo, Central Spain).</title>
        <authorList>
            <person name="Ferrer M."/>
            <person name="Guazzaroni M.E."/>
            <person name="Richter M."/>
            <person name="Garcia-Salamanca A."/>
            <person name="Yarza P."/>
            <person name="Suarez-Suarez A."/>
            <person name="Solano J."/>
            <person name="Alcaide M."/>
            <person name="van Dillewijn P."/>
            <person name="Molina-Henares M.A."/>
            <person name="Lopez-Cortes N."/>
            <person name="Al-Ramahi Y."/>
            <person name="Guerrero C."/>
            <person name="Acosta A."/>
            <person name="de Eugenio L.I."/>
            <person name="Martinez V."/>
            <person name="Marques S."/>
            <person name="Rojo F."/>
            <person name="Santero E."/>
            <person name="Genilloud O."/>
            <person name="Perez-Perez J."/>
            <person name="Rossello-Mora R."/>
            <person name="Ramos J.L."/>
        </authorList>
    </citation>
    <scope>NUCLEOTIDE SEQUENCE</scope>
</reference>
<dbReference type="EMBL" id="ADZX01000493">
    <property type="protein sequence ID" value="EFK96414.1"/>
    <property type="molecule type" value="Genomic_DNA"/>
</dbReference>
<dbReference type="SUPFAM" id="SSF88697">
    <property type="entry name" value="PUA domain-like"/>
    <property type="match status" value="1"/>
</dbReference>
<dbReference type="InterPro" id="IPR047197">
    <property type="entry name" value="THYN1-like_EVE"/>
</dbReference>
<dbReference type="InterPro" id="IPR052181">
    <property type="entry name" value="5hmC_binding"/>
</dbReference>
<organism evidence="2">
    <name type="scientific">sediment metagenome</name>
    <dbReference type="NCBI Taxonomy" id="749907"/>
    <lineage>
        <taxon>unclassified sequences</taxon>
        <taxon>metagenomes</taxon>
        <taxon>ecological metagenomes</taxon>
    </lineage>
</organism>
<gene>
    <name evidence="2" type="ORF">LDC_1561</name>
</gene>
<protein>
    <recommendedName>
        <fullName evidence="1">EVE domain-containing protein</fullName>
    </recommendedName>
</protein>
<comment type="caution">
    <text evidence="2">The sequence shown here is derived from an EMBL/GenBank/DDBJ whole genome shotgun (WGS) entry which is preliminary data.</text>
</comment>
<evidence type="ECO:0000313" key="2">
    <source>
        <dbReference type="EMBL" id="EFK96414.1"/>
    </source>
</evidence>
<dbReference type="InterPro" id="IPR002740">
    <property type="entry name" value="EVE_domain"/>
</dbReference>
<reference evidence="2" key="1">
    <citation type="submission" date="2010-07" db="EMBL/GenBank/DDBJ databases">
        <authorList>
            <consortium name="CONSOLIDER consortium CSD2007-00005"/>
            <person name="Guazzaroni M.-E."/>
            <person name="Richter M."/>
            <person name="Garcia-Salamanca A."/>
            <person name="Yarza P."/>
            <person name="Ferrer M."/>
        </authorList>
    </citation>
    <scope>NUCLEOTIDE SEQUENCE</scope>
</reference>
<dbReference type="PANTHER" id="PTHR14087">
    <property type="entry name" value="THYMOCYTE NUCLEAR PROTEIN 1"/>
    <property type="match status" value="1"/>
</dbReference>
<dbReference type="AlphaFoldDB" id="D9PJ52"/>
<dbReference type="Gene3D" id="3.10.590.10">
    <property type="entry name" value="ph1033 like domains"/>
    <property type="match status" value="1"/>
</dbReference>
<dbReference type="InterPro" id="IPR015947">
    <property type="entry name" value="PUA-like_sf"/>
</dbReference>